<dbReference type="Proteomes" id="UP001237642">
    <property type="component" value="Unassembled WGS sequence"/>
</dbReference>
<evidence type="ECO:0000256" key="1">
    <source>
        <dbReference type="SAM" id="SignalP"/>
    </source>
</evidence>
<proteinExistence type="predicted"/>
<dbReference type="EMBL" id="JAUIZM010000002">
    <property type="protein sequence ID" value="KAK1395570.1"/>
    <property type="molecule type" value="Genomic_DNA"/>
</dbReference>
<reference evidence="2" key="2">
    <citation type="submission" date="2023-05" db="EMBL/GenBank/DDBJ databases">
        <authorList>
            <person name="Schelkunov M.I."/>
        </authorList>
    </citation>
    <scope>NUCLEOTIDE SEQUENCE</scope>
    <source>
        <strain evidence="2">Hsosn_3</strain>
        <tissue evidence="2">Leaf</tissue>
    </source>
</reference>
<gene>
    <name evidence="2" type="ORF">POM88_005433</name>
</gene>
<keyword evidence="1" id="KW-0732">Signal</keyword>
<sequence>MKSQLYVTITILTLGLASITCVSSAGYNVYVINALKGKEPLGVSCSEIAVGTVYKPKGPPQVTLQVGERHVWHVDKLLPDKDFSCVLSRNDLKTWTYADKRFPDQPNRYFLAINDAVYQDTKDLPPDDPGWDKDSQNEYDAEGNAVTKLGFHRDIWFPPKQWW</sequence>
<feature type="signal peptide" evidence="1">
    <location>
        <begin position="1"/>
        <end position="24"/>
    </location>
</feature>
<accession>A0AAD8J0P0</accession>
<protein>
    <submittedName>
        <fullName evidence="2">Uncharacterized protein</fullName>
    </submittedName>
</protein>
<evidence type="ECO:0000313" key="2">
    <source>
        <dbReference type="EMBL" id="KAK1395570.1"/>
    </source>
</evidence>
<name>A0AAD8J0P0_9APIA</name>
<evidence type="ECO:0000313" key="3">
    <source>
        <dbReference type="Proteomes" id="UP001237642"/>
    </source>
</evidence>
<feature type="chain" id="PRO_5042003329" evidence="1">
    <location>
        <begin position="25"/>
        <end position="163"/>
    </location>
</feature>
<comment type="caution">
    <text evidence="2">The sequence shown here is derived from an EMBL/GenBank/DDBJ whole genome shotgun (WGS) entry which is preliminary data.</text>
</comment>
<keyword evidence="3" id="KW-1185">Reference proteome</keyword>
<reference evidence="2" key="1">
    <citation type="submission" date="2023-02" db="EMBL/GenBank/DDBJ databases">
        <title>Genome of toxic invasive species Heracleum sosnowskyi carries increased number of genes despite the absence of recent whole-genome duplications.</title>
        <authorList>
            <person name="Schelkunov M."/>
            <person name="Shtratnikova V."/>
            <person name="Makarenko M."/>
            <person name="Klepikova A."/>
            <person name="Omelchenko D."/>
            <person name="Novikova G."/>
            <person name="Obukhova E."/>
            <person name="Bogdanov V."/>
            <person name="Penin A."/>
            <person name="Logacheva M."/>
        </authorList>
    </citation>
    <scope>NUCLEOTIDE SEQUENCE</scope>
    <source>
        <strain evidence="2">Hsosn_3</strain>
        <tissue evidence="2">Leaf</tissue>
    </source>
</reference>
<dbReference type="AlphaFoldDB" id="A0AAD8J0P0"/>
<organism evidence="2 3">
    <name type="scientific">Heracleum sosnowskyi</name>
    <dbReference type="NCBI Taxonomy" id="360622"/>
    <lineage>
        <taxon>Eukaryota</taxon>
        <taxon>Viridiplantae</taxon>
        <taxon>Streptophyta</taxon>
        <taxon>Embryophyta</taxon>
        <taxon>Tracheophyta</taxon>
        <taxon>Spermatophyta</taxon>
        <taxon>Magnoliopsida</taxon>
        <taxon>eudicotyledons</taxon>
        <taxon>Gunneridae</taxon>
        <taxon>Pentapetalae</taxon>
        <taxon>asterids</taxon>
        <taxon>campanulids</taxon>
        <taxon>Apiales</taxon>
        <taxon>Apiaceae</taxon>
        <taxon>Apioideae</taxon>
        <taxon>apioid superclade</taxon>
        <taxon>Tordylieae</taxon>
        <taxon>Tordyliinae</taxon>
        <taxon>Heracleum</taxon>
    </lineage>
</organism>